<feature type="domain" description="Glycosyltransferase 2-like" evidence="5">
    <location>
        <begin position="3"/>
        <end position="138"/>
    </location>
</feature>
<dbReference type="Proteomes" id="UP000588586">
    <property type="component" value="Unassembled WGS sequence"/>
</dbReference>
<evidence type="ECO:0000256" key="4">
    <source>
        <dbReference type="ARBA" id="ARBA00022679"/>
    </source>
</evidence>
<evidence type="ECO:0000313" key="7">
    <source>
        <dbReference type="Proteomes" id="UP000588586"/>
    </source>
</evidence>
<evidence type="ECO:0000313" key="6">
    <source>
        <dbReference type="EMBL" id="NNM46675.1"/>
    </source>
</evidence>
<keyword evidence="3" id="KW-0328">Glycosyltransferase</keyword>
<evidence type="ECO:0000256" key="3">
    <source>
        <dbReference type="ARBA" id="ARBA00022676"/>
    </source>
</evidence>
<dbReference type="PANTHER" id="PTHR43179">
    <property type="entry name" value="RHAMNOSYLTRANSFERASE WBBL"/>
    <property type="match status" value="1"/>
</dbReference>
<dbReference type="InterPro" id="IPR001173">
    <property type="entry name" value="Glyco_trans_2-like"/>
</dbReference>
<evidence type="ECO:0000256" key="2">
    <source>
        <dbReference type="ARBA" id="ARBA00006739"/>
    </source>
</evidence>
<organism evidence="6 7">
    <name type="scientific">Knoellia koreensis</name>
    <dbReference type="NCBI Taxonomy" id="2730921"/>
    <lineage>
        <taxon>Bacteria</taxon>
        <taxon>Bacillati</taxon>
        <taxon>Actinomycetota</taxon>
        <taxon>Actinomycetes</taxon>
        <taxon>Micrococcales</taxon>
        <taxon>Intrasporangiaceae</taxon>
        <taxon>Knoellia</taxon>
    </lineage>
</organism>
<dbReference type="SUPFAM" id="SSF53448">
    <property type="entry name" value="Nucleotide-diphospho-sugar transferases"/>
    <property type="match status" value="1"/>
</dbReference>
<dbReference type="InterPro" id="IPR029044">
    <property type="entry name" value="Nucleotide-diphossugar_trans"/>
</dbReference>
<keyword evidence="7" id="KW-1185">Reference proteome</keyword>
<protein>
    <submittedName>
        <fullName evidence="6">Glycosyltransferase</fullName>
    </submittedName>
</protein>
<name>A0A849HFG1_9MICO</name>
<dbReference type="AlphaFoldDB" id="A0A849HFG1"/>
<gene>
    <name evidence="6" type="ORF">HJG52_11735</name>
</gene>
<evidence type="ECO:0000256" key="1">
    <source>
        <dbReference type="ARBA" id="ARBA00004776"/>
    </source>
</evidence>
<dbReference type="Pfam" id="PF00535">
    <property type="entry name" value="Glycos_transf_2"/>
    <property type="match status" value="1"/>
</dbReference>
<dbReference type="Gene3D" id="3.90.550.10">
    <property type="entry name" value="Spore Coat Polysaccharide Biosynthesis Protein SpsA, Chain A"/>
    <property type="match status" value="1"/>
</dbReference>
<comment type="pathway">
    <text evidence="1">Cell wall biogenesis; cell wall polysaccharide biosynthesis.</text>
</comment>
<accession>A0A849HFG1</accession>
<keyword evidence="4 6" id="KW-0808">Transferase</keyword>
<dbReference type="CDD" id="cd00761">
    <property type="entry name" value="Glyco_tranf_GTA_type"/>
    <property type="match status" value="1"/>
</dbReference>
<dbReference type="RefSeq" id="WP_171243744.1">
    <property type="nucleotide sequence ID" value="NZ_JABEPQ010000002.1"/>
</dbReference>
<dbReference type="GO" id="GO:0016757">
    <property type="term" value="F:glycosyltransferase activity"/>
    <property type="evidence" value="ECO:0007669"/>
    <property type="project" value="UniProtKB-KW"/>
</dbReference>
<comment type="caution">
    <text evidence="6">The sequence shown here is derived from an EMBL/GenBank/DDBJ whole genome shotgun (WGS) entry which is preliminary data.</text>
</comment>
<evidence type="ECO:0000259" key="5">
    <source>
        <dbReference type="Pfam" id="PF00535"/>
    </source>
</evidence>
<dbReference type="EMBL" id="JABEPQ010000002">
    <property type="protein sequence ID" value="NNM46675.1"/>
    <property type="molecule type" value="Genomic_DNA"/>
</dbReference>
<proteinExistence type="inferred from homology"/>
<dbReference type="PANTHER" id="PTHR43179:SF12">
    <property type="entry name" value="GALACTOFURANOSYLTRANSFERASE GLFT2"/>
    <property type="match status" value="1"/>
</dbReference>
<reference evidence="6 7" key="1">
    <citation type="submission" date="2020-04" db="EMBL/GenBank/DDBJ databases">
        <title>Knoellia sp. isolate from air conditioner.</title>
        <authorList>
            <person name="Chea S."/>
            <person name="Kim D.-U."/>
        </authorList>
    </citation>
    <scope>NUCLEOTIDE SEQUENCE [LARGE SCALE GENOMIC DNA]</scope>
    <source>
        <strain evidence="6 7">DB2414S</strain>
    </source>
</reference>
<comment type="similarity">
    <text evidence="2">Belongs to the glycosyltransferase 2 family.</text>
</comment>
<sequence>MAVAIPTYRRPHLLAAMLPRVAEQTDSLAAQGFATEIVVIDNDPERTAEAVVREFGGTVRYVCQPKPGIAAVRNRALDEVSSAALVFIDDDEIPQPEWLGRLVTTWTDTGATGVVGRVRSVFETELDPWVAAGGFWDRVWWPTGTKVDAAATGNLLLDVAQVRDLGVRFDEGLGLSGGEDTLFTRQLTRRGGRIVWCAESIADDQVPPARTTPRWLMRRAWSQGVSRATVASRLAESPRDEAVARLGVLARGFLRLVGGAGRLAWGRLTRRLDHQARGARTMVRGAGMLAGSVGHTHQEYAAQRLGGRR</sequence>